<dbReference type="Proteomes" id="UP000584642">
    <property type="component" value="Unassembled WGS sequence"/>
</dbReference>
<dbReference type="Pfam" id="PF18551">
    <property type="entry name" value="TackOD1"/>
    <property type="match status" value="1"/>
</dbReference>
<dbReference type="RefSeq" id="WP_180286069.1">
    <property type="nucleotide sequence ID" value="NZ_JABFDB010000039.1"/>
</dbReference>
<keyword evidence="3" id="KW-1185">Reference proteome</keyword>
<feature type="domain" description="Thaumarchaeal output" evidence="1">
    <location>
        <begin position="23"/>
        <end position="198"/>
    </location>
</feature>
<comment type="caution">
    <text evidence="2">The sequence shown here is derived from an EMBL/GenBank/DDBJ whole genome shotgun (WGS) entry which is preliminary data.</text>
</comment>
<gene>
    <name evidence="2" type="ORF">HND93_31685</name>
</gene>
<dbReference type="EMBL" id="JABFDB010000039">
    <property type="protein sequence ID" value="NYZ24292.1"/>
    <property type="molecule type" value="Genomic_DNA"/>
</dbReference>
<reference evidence="2 3" key="1">
    <citation type="submission" date="2020-05" db="EMBL/GenBank/DDBJ databases">
        <title>Azospirillum oleiclasticum sp. nov, a nitrogen-fixing and heavy crude oil-emulsifying bacterium isolated from the crude oil of Yumen Oilfield.</title>
        <authorList>
            <person name="Wu D."/>
            <person name="Cai M."/>
            <person name="Zhang X."/>
        </authorList>
    </citation>
    <scope>NUCLEOTIDE SEQUENCE [LARGE SCALE GENOMIC DNA]</scope>
    <source>
        <strain evidence="2 3">ROY-1-1-2</strain>
    </source>
</reference>
<accession>A0ABX2TM05</accession>
<evidence type="ECO:0000313" key="2">
    <source>
        <dbReference type="EMBL" id="NYZ24292.1"/>
    </source>
</evidence>
<evidence type="ECO:0000313" key="3">
    <source>
        <dbReference type="Proteomes" id="UP000584642"/>
    </source>
</evidence>
<organism evidence="2 3">
    <name type="scientific">Azospirillum oleiclasticum</name>
    <dbReference type="NCBI Taxonomy" id="2735135"/>
    <lineage>
        <taxon>Bacteria</taxon>
        <taxon>Pseudomonadati</taxon>
        <taxon>Pseudomonadota</taxon>
        <taxon>Alphaproteobacteria</taxon>
        <taxon>Rhodospirillales</taxon>
        <taxon>Azospirillaceae</taxon>
        <taxon>Azospirillum</taxon>
    </lineage>
</organism>
<proteinExistence type="predicted"/>
<protein>
    <recommendedName>
        <fullName evidence="1">Thaumarchaeal output domain-containing protein</fullName>
    </recommendedName>
</protein>
<name>A0ABX2TM05_9PROT</name>
<dbReference type="InterPro" id="IPR040572">
    <property type="entry name" value="TackOD1"/>
</dbReference>
<sequence>MGSARETEFLVTLGGRRPRERRLALLILVQFRGGQIMPNWAMDRQDGIAYWPTLPERVQELLVGDMEHLAANDYLERLHFDRVHRCPGCGGHLLNIREVCVECGSSNIENLPVLHHFRCGYVAPIGEFESKGRGRSCPKCGHSMRNLGTDHEIVGEQVRCRSCAISFDEPNVEAACFRCGRKTPVDQCVTMDIWGYRLTTLGHAAAKAGRLFEEEDERLFEPGATIYRRSVFLKMLRDDFRINQRYGIPVSVIALRLIYESADVRSAAERTVVEVLLETLRNVDQIGRFDEGVLVVKLPATDRDGAEVVRSRLAAAVDAIAGVDVRASHVVISDDVSVEADIARAISAPK</sequence>
<evidence type="ECO:0000259" key="1">
    <source>
        <dbReference type="Pfam" id="PF18551"/>
    </source>
</evidence>